<dbReference type="GO" id="GO:0015771">
    <property type="term" value="P:trehalose transport"/>
    <property type="evidence" value="ECO:0007669"/>
    <property type="project" value="TreeGrafter"/>
</dbReference>
<evidence type="ECO:0000256" key="13">
    <source>
        <dbReference type="ARBA" id="ARBA00048931"/>
    </source>
</evidence>
<keyword evidence="9 17" id="KW-1133">Transmembrane helix</keyword>
<feature type="transmembrane region" description="Helical" evidence="17">
    <location>
        <begin position="145"/>
        <end position="164"/>
    </location>
</feature>
<evidence type="ECO:0000256" key="4">
    <source>
        <dbReference type="ARBA" id="ARBA00022597"/>
    </source>
</evidence>
<dbReference type="EMBL" id="BLLI01000002">
    <property type="protein sequence ID" value="GFH41602.1"/>
    <property type="molecule type" value="Genomic_DNA"/>
</dbReference>
<dbReference type="GO" id="GO:0008982">
    <property type="term" value="F:protein-N(PI)-phosphohistidine-sugar phosphotransferase activity"/>
    <property type="evidence" value="ECO:0007669"/>
    <property type="project" value="InterPro"/>
</dbReference>
<feature type="transmembrane region" description="Helical" evidence="17">
    <location>
        <begin position="415"/>
        <end position="432"/>
    </location>
</feature>
<dbReference type="SUPFAM" id="SSF55604">
    <property type="entry name" value="Glucose permease domain IIB"/>
    <property type="match status" value="1"/>
</dbReference>
<dbReference type="PROSITE" id="PS51098">
    <property type="entry name" value="PTS_EIIB_TYPE_1"/>
    <property type="match status" value="1"/>
</dbReference>
<feature type="transmembrane region" description="Helical" evidence="17">
    <location>
        <begin position="365"/>
        <end position="385"/>
    </location>
</feature>
<dbReference type="Pfam" id="PF00367">
    <property type="entry name" value="PTS_EIIB"/>
    <property type="match status" value="1"/>
</dbReference>
<dbReference type="Proteomes" id="UP000480303">
    <property type="component" value="Unassembled WGS sequence"/>
</dbReference>
<protein>
    <recommendedName>
        <fullName evidence="14">PTS system sucrose-specific EIIBCA component</fullName>
        <ecNumber evidence="11">2.7.1.211</ecNumber>
    </recommendedName>
    <alternativeName>
        <fullName evidence="15">EIIBCA-Scr</fullName>
    </alternativeName>
</protein>
<dbReference type="InterPro" id="IPR036878">
    <property type="entry name" value="Glu_permease_IIB"/>
</dbReference>
<organism evidence="21 22">
    <name type="scientific">Pseudolactococcus hodotermopsidis</name>
    <dbReference type="NCBI Taxonomy" id="2709157"/>
    <lineage>
        <taxon>Bacteria</taxon>
        <taxon>Bacillati</taxon>
        <taxon>Bacillota</taxon>
        <taxon>Bacilli</taxon>
        <taxon>Lactobacillales</taxon>
        <taxon>Streptococcaceae</taxon>
        <taxon>Pseudolactococcus</taxon>
    </lineage>
</organism>
<comment type="caution">
    <text evidence="21">The sequence shown here is derived from an EMBL/GenBank/DDBJ whole genome shotgun (WGS) entry which is preliminary data.</text>
</comment>
<evidence type="ECO:0000313" key="21">
    <source>
        <dbReference type="EMBL" id="GFH41602.1"/>
    </source>
</evidence>
<dbReference type="GO" id="GO:0016301">
    <property type="term" value="F:kinase activity"/>
    <property type="evidence" value="ECO:0007669"/>
    <property type="project" value="UniProtKB-KW"/>
</dbReference>
<evidence type="ECO:0000256" key="16">
    <source>
        <dbReference type="PROSITE-ProRule" id="PRU00421"/>
    </source>
</evidence>
<dbReference type="EC" id="2.7.1.211" evidence="11"/>
<evidence type="ECO:0000256" key="5">
    <source>
        <dbReference type="ARBA" id="ARBA00022679"/>
    </source>
</evidence>
<feature type="domain" description="PTS EIIB type-1" evidence="19">
    <location>
        <begin position="5"/>
        <end position="87"/>
    </location>
</feature>
<dbReference type="Gene3D" id="2.70.70.10">
    <property type="entry name" value="Glucose Permease (Domain IIA)"/>
    <property type="match status" value="1"/>
</dbReference>
<feature type="transmembrane region" description="Helical" evidence="17">
    <location>
        <begin position="444"/>
        <end position="465"/>
    </location>
</feature>
<dbReference type="Pfam" id="PF00358">
    <property type="entry name" value="PTS_EIIA_1"/>
    <property type="match status" value="1"/>
</dbReference>
<reference evidence="21 22" key="1">
    <citation type="submission" date="2020-02" db="EMBL/GenBank/DDBJ databases">
        <title>Draft genome sequence of Lactococcus sp. Hs30E4-3.</title>
        <authorList>
            <person name="Noda S."/>
            <person name="Yuki M."/>
            <person name="Ohkuma M."/>
        </authorList>
    </citation>
    <scope>NUCLEOTIDE SEQUENCE [LARGE SCALE GENOMIC DNA]</scope>
    <source>
        <strain evidence="21 22">Hs30E4-3</strain>
    </source>
</reference>
<dbReference type="InterPro" id="IPR001127">
    <property type="entry name" value="PTS_EIIA_1_perm"/>
</dbReference>
<dbReference type="FunFam" id="2.70.70.10:FF:000001">
    <property type="entry name" value="PTS system glucose-specific IIA component"/>
    <property type="match status" value="1"/>
</dbReference>
<keyword evidence="8" id="KW-0418">Kinase</keyword>
<name>A0A6A0B8G1_9LACT</name>
<keyword evidence="7 17" id="KW-0812">Transmembrane</keyword>
<dbReference type="InterPro" id="IPR011297">
    <property type="entry name" value="PTS_IIABC_b_glu"/>
</dbReference>
<dbReference type="GO" id="GO:0009401">
    <property type="term" value="P:phosphoenolpyruvate-dependent sugar phosphotransferase system"/>
    <property type="evidence" value="ECO:0007669"/>
    <property type="project" value="UniProtKB-KW"/>
</dbReference>
<evidence type="ECO:0000256" key="8">
    <source>
        <dbReference type="ARBA" id="ARBA00022777"/>
    </source>
</evidence>
<feature type="transmembrane region" description="Helical" evidence="17">
    <location>
        <begin position="176"/>
        <end position="195"/>
    </location>
</feature>
<keyword evidence="22" id="KW-1185">Reference proteome</keyword>
<dbReference type="PROSITE" id="PS01035">
    <property type="entry name" value="PTS_EIIB_TYPE_1_CYS"/>
    <property type="match status" value="1"/>
</dbReference>
<keyword evidence="6" id="KW-0598">Phosphotransferase system</keyword>
<sequence>MGKYEDLAKKIVNEVGGKDNINSLTHCITRLRFKLKDESVAHDDILKNMDGVVTVMKAGGQYQVVIGNHVPAVYEDVLAVAGISGAASEDTPAEKEGVFNTLIDIISGCFQPFLGALCAAGMIKGVDALLIFFKAYTEASGTHVTLNAIGDAVFTFLPLFVALTASRKFKVPEFTALALGASLLYPAIQQSAIVVEGATPLGNILGVDYYTTFMGIPLIANNYASSVIPIIFIVWFASKINRWAKKIVPELIATFFVPMLTLLITMPVGFLVIGPIISLLTEALSNGFNSIYGFSPIVFGILVGGLWQVLVIFGLHWAVIPMVMAQFGTQGFSNILAGQFAASFAQTAVLVALLFKIYKKKDRELIMPSIISGIAGVTEPAIYGITLPRVKPFVISCVAAAVAGAYAGWANVTAYTMGGMGIFALPTMISNGADGLAKGSITSLVNAVISAVIGMVVAFVLTMILCPKEYDAKTVEVDLTVDAKIVSEEAIFAPATGNVLPLKEAGDAAFAEGLLGQGAVIVPKVGEVVAPFDGTVMTLFPTKHAIGLVSENGAELLIHVGIDTVQLDGKYFESFVKQGDKVKKGQKLVTFDIAAIESAGFNTQIPIIVTNTLDYADVKATDAKEVEVGDKFIEVV</sequence>
<dbReference type="NCBIfam" id="TIGR01995">
    <property type="entry name" value="PTS-II-ABC-beta"/>
    <property type="match status" value="1"/>
</dbReference>
<keyword evidence="5" id="KW-0808">Transferase</keyword>
<evidence type="ECO:0000259" key="18">
    <source>
        <dbReference type="PROSITE" id="PS51093"/>
    </source>
</evidence>
<dbReference type="CDD" id="cd00212">
    <property type="entry name" value="PTS_IIB_glc"/>
    <property type="match status" value="1"/>
</dbReference>
<feature type="transmembrane region" description="Helical" evidence="17">
    <location>
        <begin position="215"/>
        <end position="238"/>
    </location>
</feature>
<evidence type="ECO:0000259" key="20">
    <source>
        <dbReference type="PROSITE" id="PS51103"/>
    </source>
</evidence>
<evidence type="ECO:0000313" key="22">
    <source>
        <dbReference type="Proteomes" id="UP000480303"/>
    </source>
</evidence>
<dbReference type="PROSITE" id="PS51103">
    <property type="entry name" value="PTS_EIIC_TYPE_1"/>
    <property type="match status" value="1"/>
</dbReference>
<dbReference type="SUPFAM" id="SSF51261">
    <property type="entry name" value="Duplicated hybrid motif"/>
    <property type="match status" value="1"/>
</dbReference>
<evidence type="ECO:0000256" key="7">
    <source>
        <dbReference type="ARBA" id="ARBA00022692"/>
    </source>
</evidence>
<feature type="transmembrane region" description="Helical" evidence="17">
    <location>
        <begin position="332"/>
        <end position="353"/>
    </location>
</feature>
<keyword evidence="4" id="KW-0762">Sugar transport</keyword>
<dbReference type="GO" id="GO:0005886">
    <property type="term" value="C:plasma membrane"/>
    <property type="evidence" value="ECO:0007669"/>
    <property type="project" value="UniProtKB-SubCell"/>
</dbReference>
<feature type="transmembrane region" description="Helical" evidence="17">
    <location>
        <begin position="250"/>
        <end position="277"/>
    </location>
</feature>
<dbReference type="PANTHER" id="PTHR30175">
    <property type="entry name" value="PHOSPHOTRANSFERASE SYSTEM TRANSPORT PROTEIN"/>
    <property type="match status" value="1"/>
</dbReference>
<keyword evidence="3" id="KW-1003">Cell membrane</keyword>
<dbReference type="InterPro" id="IPR018113">
    <property type="entry name" value="PTrfase_EIIB_Cys"/>
</dbReference>
<dbReference type="Pfam" id="PF02378">
    <property type="entry name" value="PTS_EIIC"/>
    <property type="match status" value="1"/>
</dbReference>
<feature type="transmembrane region" description="Helical" evidence="17">
    <location>
        <begin position="297"/>
        <end position="320"/>
    </location>
</feature>
<evidence type="ECO:0000259" key="19">
    <source>
        <dbReference type="PROSITE" id="PS51098"/>
    </source>
</evidence>
<evidence type="ECO:0000256" key="9">
    <source>
        <dbReference type="ARBA" id="ARBA00022989"/>
    </source>
</evidence>
<dbReference type="PROSITE" id="PS51093">
    <property type="entry name" value="PTS_EIIA_TYPE_1"/>
    <property type="match status" value="1"/>
</dbReference>
<gene>
    <name evidence="21" type="ORF">Hs30E_01530</name>
</gene>
<evidence type="ECO:0000256" key="3">
    <source>
        <dbReference type="ARBA" id="ARBA00022475"/>
    </source>
</evidence>
<feature type="domain" description="PTS EIIA type-1" evidence="18">
    <location>
        <begin position="507"/>
        <end position="611"/>
    </location>
</feature>
<evidence type="ECO:0000256" key="2">
    <source>
        <dbReference type="ARBA" id="ARBA00022448"/>
    </source>
</evidence>
<evidence type="ECO:0000256" key="1">
    <source>
        <dbReference type="ARBA" id="ARBA00004651"/>
    </source>
</evidence>
<feature type="domain" description="PTS EIIC type-1" evidence="20">
    <location>
        <begin position="104"/>
        <end position="477"/>
    </location>
</feature>
<dbReference type="InterPro" id="IPR013013">
    <property type="entry name" value="PTS_EIIC_1"/>
</dbReference>
<dbReference type="PANTHER" id="PTHR30175:SF1">
    <property type="entry name" value="PTS SYSTEM ARBUTIN-, CELLOBIOSE-, AND SALICIN-SPECIFIC EIIBC COMPONENT-RELATED"/>
    <property type="match status" value="1"/>
</dbReference>
<dbReference type="InterPro" id="IPR011055">
    <property type="entry name" value="Dup_hybrid_motif"/>
</dbReference>
<dbReference type="FunFam" id="3.30.1360.60:FF:000001">
    <property type="entry name" value="PTS system glucose-specific IIBC component PtsG"/>
    <property type="match status" value="1"/>
</dbReference>
<dbReference type="GO" id="GO:0090589">
    <property type="term" value="F:protein-phosphocysteine-trehalose phosphotransferase system transporter activity"/>
    <property type="evidence" value="ECO:0007669"/>
    <property type="project" value="TreeGrafter"/>
</dbReference>
<keyword evidence="10 17" id="KW-0472">Membrane</keyword>
<comment type="function">
    <text evidence="12">The phosphoenolpyruvate-dependent sugar phosphotransferase system (sugar PTS), a major carbohydrate active transport system, catalyzes the phosphorylation of incoming sugar substrates concomitantly with their translocation across the cell membrane. This system is involved in sucrose transport.</text>
</comment>
<dbReference type="AlphaFoldDB" id="A0A6A0B8G1"/>
<dbReference type="RefSeq" id="WP_172207236.1">
    <property type="nucleotide sequence ID" value="NZ_BLLI01000002.1"/>
</dbReference>
<feature type="active site" description="Phosphocysteine intermediate; for EIIB activity" evidence="16">
    <location>
        <position position="27"/>
    </location>
</feature>
<dbReference type="InterPro" id="IPR050558">
    <property type="entry name" value="PTS_Sugar-Specific_Components"/>
</dbReference>
<proteinExistence type="predicted"/>
<dbReference type="Gene3D" id="3.30.1360.60">
    <property type="entry name" value="Glucose permease domain IIB"/>
    <property type="match status" value="1"/>
</dbReference>
<evidence type="ECO:0000256" key="6">
    <source>
        <dbReference type="ARBA" id="ARBA00022683"/>
    </source>
</evidence>
<evidence type="ECO:0000256" key="17">
    <source>
        <dbReference type="SAM" id="Phobius"/>
    </source>
</evidence>
<evidence type="ECO:0000256" key="11">
    <source>
        <dbReference type="ARBA" id="ARBA00044053"/>
    </source>
</evidence>
<feature type="transmembrane region" description="Helical" evidence="17">
    <location>
        <begin position="113"/>
        <end position="133"/>
    </location>
</feature>
<comment type="catalytic activity">
    <reaction evidence="13">
        <text>N(pros)-phospho-L-histidyl-[protein](out) + sucrose = sucrose 6(G)-phosphate(in) + L-histidyl-[protein]</text>
        <dbReference type="Rhea" id="RHEA:49236"/>
        <dbReference type="Rhea" id="RHEA-COMP:9745"/>
        <dbReference type="Rhea" id="RHEA-COMP:9746"/>
        <dbReference type="ChEBI" id="CHEBI:17992"/>
        <dbReference type="ChEBI" id="CHEBI:29979"/>
        <dbReference type="ChEBI" id="CHEBI:64837"/>
        <dbReference type="ChEBI" id="CHEBI:91002"/>
        <dbReference type="EC" id="2.7.1.211"/>
    </reaction>
</comment>
<evidence type="ECO:0000256" key="14">
    <source>
        <dbReference type="ARBA" id="ARBA00074554"/>
    </source>
</evidence>
<dbReference type="PROSITE" id="PS00371">
    <property type="entry name" value="PTS_EIIA_TYPE_1_HIS"/>
    <property type="match status" value="1"/>
</dbReference>
<evidence type="ECO:0000256" key="15">
    <source>
        <dbReference type="ARBA" id="ARBA00081008"/>
    </source>
</evidence>
<comment type="subcellular location">
    <subcellularLocation>
        <location evidence="1">Cell membrane</location>
        <topology evidence="1">Multi-pass membrane protein</topology>
    </subcellularLocation>
</comment>
<evidence type="ECO:0000256" key="10">
    <source>
        <dbReference type="ARBA" id="ARBA00023136"/>
    </source>
</evidence>
<accession>A0A6A0B8G1</accession>
<dbReference type="InterPro" id="IPR001996">
    <property type="entry name" value="PTS_IIB_1"/>
</dbReference>
<dbReference type="NCBIfam" id="TIGR00830">
    <property type="entry name" value="PTBA"/>
    <property type="match status" value="1"/>
</dbReference>
<dbReference type="InterPro" id="IPR003352">
    <property type="entry name" value="PTS_EIIC"/>
</dbReference>
<keyword evidence="2" id="KW-0813">Transport</keyword>
<evidence type="ECO:0000256" key="12">
    <source>
        <dbReference type="ARBA" id="ARBA00045139"/>
    </source>
</evidence>